<proteinExistence type="predicted"/>
<organism evidence="1 2">
    <name type="scientific">Brevibacillus ruminantium</name>
    <dbReference type="NCBI Taxonomy" id="2950604"/>
    <lineage>
        <taxon>Bacteria</taxon>
        <taxon>Bacillati</taxon>
        <taxon>Bacillota</taxon>
        <taxon>Bacilli</taxon>
        <taxon>Bacillales</taxon>
        <taxon>Paenibacillaceae</taxon>
        <taxon>Brevibacillus</taxon>
    </lineage>
</organism>
<dbReference type="Pfam" id="PF19640">
    <property type="entry name" value="DUF6143"/>
    <property type="match status" value="1"/>
</dbReference>
<sequence>MAKHLLSQAPYYYGMTDMYMQMGYFPYPRQQTDEPRNIHLEYPLAAAMALQCKYYLGQTSPISAGNGTAASGGLINPQRSGVHLYINEFAITNRSSDHSVEAKLWFGKASSLGNPVVSPQITSGFIQFPACPSAQGQIVQDAGPVPSDGTTAATHIVPAHTSVTSEKSGQWILAPGTALLFHFPAEGDAVELIVSLGWWEQPFYR</sequence>
<dbReference type="EMBL" id="CP098755">
    <property type="protein sequence ID" value="USG64576.1"/>
    <property type="molecule type" value="Genomic_DNA"/>
</dbReference>
<dbReference type="Proteomes" id="UP001056500">
    <property type="component" value="Chromosome"/>
</dbReference>
<evidence type="ECO:0000313" key="2">
    <source>
        <dbReference type="Proteomes" id="UP001056500"/>
    </source>
</evidence>
<accession>A0ABY4WCK8</accession>
<protein>
    <submittedName>
        <fullName evidence="1">DUF6143 family protein</fullName>
    </submittedName>
</protein>
<keyword evidence="2" id="KW-1185">Reference proteome</keyword>
<reference evidence="1" key="1">
    <citation type="submission" date="2022-06" db="EMBL/GenBank/DDBJ databases">
        <title>Genome sequencing of Brevibacillus sp. BB3-R1.</title>
        <authorList>
            <person name="Heo J."/>
            <person name="Lee D."/>
            <person name="Won M."/>
            <person name="Han B.-H."/>
            <person name="Hong S.-B."/>
            <person name="Kwon S.-W."/>
        </authorList>
    </citation>
    <scope>NUCLEOTIDE SEQUENCE</scope>
    <source>
        <strain evidence="1">BB3-R1</strain>
    </source>
</reference>
<name>A0ABY4WCK8_9BACL</name>
<evidence type="ECO:0000313" key="1">
    <source>
        <dbReference type="EMBL" id="USG64576.1"/>
    </source>
</evidence>
<dbReference type="InterPro" id="IPR046141">
    <property type="entry name" value="DUF6143"/>
</dbReference>
<gene>
    <name evidence="1" type="ORF">NDK47_20880</name>
</gene>
<dbReference type="RefSeq" id="WP_251871688.1">
    <property type="nucleotide sequence ID" value="NZ_CP098755.1"/>
</dbReference>